<evidence type="ECO:0000313" key="4">
    <source>
        <dbReference type="EMBL" id="MBC5638949.1"/>
    </source>
</evidence>
<comment type="caution">
    <text evidence="4">The sequence shown here is derived from an EMBL/GenBank/DDBJ whole genome shotgun (WGS) entry which is preliminary data.</text>
</comment>
<dbReference type="GO" id="GO:0016757">
    <property type="term" value="F:glycosyltransferase activity"/>
    <property type="evidence" value="ECO:0007669"/>
    <property type="project" value="UniProtKB-KW"/>
</dbReference>
<evidence type="ECO:0000313" key="5">
    <source>
        <dbReference type="Proteomes" id="UP000662088"/>
    </source>
</evidence>
<dbReference type="Proteomes" id="UP000662088">
    <property type="component" value="Unassembled WGS sequence"/>
</dbReference>
<dbReference type="AlphaFoldDB" id="A0A8I0DM35"/>
<dbReference type="CDD" id="cd00761">
    <property type="entry name" value="Glyco_tranf_GTA_type"/>
    <property type="match status" value="1"/>
</dbReference>
<keyword evidence="5" id="KW-1185">Reference proteome</keyword>
<feature type="domain" description="Glycosyltransferase 2-like" evidence="3">
    <location>
        <begin position="6"/>
        <end position="175"/>
    </location>
</feature>
<organism evidence="4 5">
    <name type="scientific">Clostridium lentum</name>
    <dbReference type="NCBI Taxonomy" id="2763037"/>
    <lineage>
        <taxon>Bacteria</taxon>
        <taxon>Bacillati</taxon>
        <taxon>Bacillota</taxon>
        <taxon>Clostridia</taxon>
        <taxon>Eubacteriales</taxon>
        <taxon>Clostridiaceae</taxon>
        <taxon>Clostridium</taxon>
    </lineage>
</organism>
<dbReference type="InterPro" id="IPR029044">
    <property type="entry name" value="Nucleotide-diphossugar_trans"/>
</dbReference>
<evidence type="ECO:0000256" key="1">
    <source>
        <dbReference type="ARBA" id="ARBA00022676"/>
    </source>
</evidence>
<name>A0A8I0DM35_9CLOT</name>
<dbReference type="RefSeq" id="WP_186834396.1">
    <property type="nucleotide sequence ID" value="NZ_JACOOQ010000001.1"/>
</dbReference>
<dbReference type="Gene3D" id="3.90.550.10">
    <property type="entry name" value="Spore Coat Polysaccharide Biosynthesis Protein SpsA, Chain A"/>
    <property type="match status" value="1"/>
</dbReference>
<dbReference type="EMBL" id="JACOOQ010000001">
    <property type="protein sequence ID" value="MBC5638949.1"/>
    <property type="molecule type" value="Genomic_DNA"/>
</dbReference>
<evidence type="ECO:0000259" key="3">
    <source>
        <dbReference type="Pfam" id="PF00535"/>
    </source>
</evidence>
<reference evidence="4" key="1">
    <citation type="submission" date="2020-08" db="EMBL/GenBank/DDBJ databases">
        <title>Genome public.</title>
        <authorList>
            <person name="Liu C."/>
            <person name="Sun Q."/>
        </authorList>
    </citation>
    <scope>NUCLEOTIDE SEQUENCE</scope>
    <source>
        <strain evidence="4">NSJ-42</strain>
    </source>
</reference>
<keyword evidence="1" id="KW-0328">Glycosyltransferase</keyword>
<dbReference type="Pfam" id="PF00535">
    <property type="entry name" value="Glycos_transf_2"/>
    <property type="match status" value="1"/>
</dbReference>
<dbReference type="PANTHER" id="PTHR22916:SF51">
    <property type="entry name" value="GLYCOSYLTRANSFERASE EPSH-RELATED"/>
    <property type="match status" value="1"/>
</dbReference>
<dbReference type="PANTHER" id="PTHR22916">
    <property type="entry name" value="GLYCOSYLTRANSFERASE"/>
    <property type="match status" value="1"/>
</dbReference>
<protein>
    <submittedName>
        <fullName evidence="4">Glycosyltransferase</fullName>
    </submittedName>
</protein>
<proteinExistence type="predicted"/>
<dbReference type="InterPro" id="IPR001173">
    <property type="entry name" value="Glyco_trans_2-like"/>
</dbReference>
<evidence type="ECO:0000256" key="2">
    <source>
        <dbReference type="ARBA" id="ARBA00022679"/>
    </source>
</evidence>
<keyword evidence="2 4" id="KW-0808">Transferase</keyword>
<gene>
    <name evidence="4" type="ORF">H8R92_00610</name>
</gene>
<accession>A0A8I0DM35</accession>
<dbReference type="SUPFAM" id="SSF53448">
    <property type="entry name" value="Nucleotide-diphospho-sugar transferases"/>
    <property type="match status" value="1"/>
</dbReference>
<sequence length="332" mass="39994">MNPEISIIVPVYNVEKYLKRCIDYILNQSFTDFELILVDDGSTDNSGEIIDEYAIKDERIKVIHKENGGLSSARNVGIEYSKGNYIAFVDSDDYINKNMYKILYKNAIKYNAEISICNFEYVYENDDVDEEQDIISEKISVNNNIESLEKLYSSENIQFIVAWNKLYKKNLFEKIRYDYGKYHEDEFIIHKLLYKCNKSVYCYDKLYYYLQRNGSIMGSSFNVNKLDVLDAMKERMDFFREIHLKELEYKTQNNYLYYFFDYYFRTKYELNNNDMLRYMKKQFKGILKYLLSNPNYNLKAKLLWSLFAINPILYQLINNIRNKYRVNNIDYI</sequence>